<dbReference type="GO" id="GO:0005634">
    <property type="term" value="C:nucleus"/>
    <property type="evidence" value="ECO:0007669"/>
    <property type="project" value="UniProtKB-SubCell"/>
</dbReference>
<evidence type="ECO:0000256" key="3">
    <source>
        <dbReference type="ARBA" id="ARBA00023242"/>
    </source>
</evidence>
<dbReference type="Gene3D" id="1.10.10.10">
    <property type="entry name" value="Winged helix-like DNA-binding domain superfamily/Winged helix DNA-binding domain"/>
    <property type="match status" value="1"/>
</dbReference>
<organism evidence="8 9">
    <name type="scientific">Seminavis robusta</name>
    <dbReference type="NCBI Taxonomy" id="568900"/>
    <lineage>
        <taxon>Eukaryota</taxon>
        <taxon>Sar</taxon>
        <taxon>Stramenopiles</taxon>
        <taxon>Ochrophyta</taxon>
        <taxon>Bacillariophyta</taxon>
        <taxon>Bacillariophyceae</taxon>
        <taxon>Bacillariophycidae</taxon>
        <taxon>Naviculales</taxon>
        <taxon>Naviculaceae</taxon>
        <taxon>Seminavis</taxon>
    </lineage>
</organism>
<evidence type="ECO:0000256" key="6">
    <source>
        <dbReference type="SAM" id="MobiDB-lite"/>
    </source>
</evidence>
<dbReference type="PANTHER" id="PTHR10015">
    <property type="entry name" value="HEAT SHOCK TRANSCRIPTION FACTOR"/>
    <property type="match status" value="1"/>
</dbReference>
<keyword evidence="9" id="KW-1185">Reference proteome</keyword>
<sequence>MMSNNNLTIEDFHGAVNHSSHPSEGMLELSGTENCVGFYVFPLLPPPHLLLIFLSCLLPPDTATPKRSKLDFLAMIAEMSQQSEAAPRMAPVPAPVAPSEPVPPPAVEADTMVVNVKPPTKSASKKVTKKSPKSSFAAWKLAKGRKGGPKSPKNNKETSKGKEMPAVTTADVARMDVVVTPTSPVKESAEFNNMAAIMQQAIEMKAQMQSYSPPLVPAQAPPAVVEASPMAMAAPMDALALAAASREQEMMAAAAPKMPPKKATKSKDGKKSASAKKAGTSIKKDKDGMSAKKASKKKNKDGSEKTKSSKKAKKVDQPSPSKGTTPSFPEKIMELLQKNMASNAIYWLPEGEAIAVDPDNFKDSTVISKQFRGNKLSSFVRSLNRWGFRRIFYHSLPDKTLAFYHRLFQKQTPLLVKDMKMDGGEKEPALPPSAASAPMVIEAANPAAVVSEGEPRPEESPVSSRPMAAIPVESAPSSPAVSAPSAAANAAAAQMIAQASAAPEPVAAPSAALAAQEHAALAAAQEQAVLAAQEQAVRAALGSAQPDMAQSMLERASALELAEGQHTLQQAMIAEQERADLALQQLQAQQALLQALAEQQNAAQAEELLMQSMIAEQQRSDLALQQHQAEQALVQQMLEEQSGGLSAALGGGYGHGAEAALRERLIAQELASRAPAHAPAPAGSDVLALLQQHFQQGGHQARELSPVEQLLLLEHQQRQRQEEAAILAAHGFRF</sequence>
<dbReference type="GO" id="GO:0043565">
    <property type="term" value="F:sequence-specific DNA binding"/>
    <property type="evidence" value="ECO:0007669"/>
    <property type="project" value="InterPro"/>
</dbReference>
<evidence type="ECO:0000313" key="8">
    <source>
        <dbReference type="EMBL" id="CAB9505231.1"/>
    </source>
</evidence>
<dbReference type="AlphaFoldDB" id="A0A9N8DR67"/>
<feature type="region of interest" description="Disordered" evidence="6">
    <location>
        <begin position="447"/>
        <end position="466"/>
    </location>
</feature>
<keyword evidence="3" id="KW-0539">Nucleus</keyword>
<reference evidence="8" key="1">
    <citation type="submission" date="2020-06" db="EMBL/GenBank/DDBJ databases">
        <authorList>
            <consortium name="Plant Systems Biology data submission"/>
        </authorList>
    </citation>
    <scope>NUCLEOTIDE SEQUENCE</scope>
    <source>
        <strain evidence="8">D6</strain>
    </source>
</reference>
<accession>A0A9N8DR67</accession>
<dbReference type="SUPFAM" id="SSF46785">
    <property type="entry name" value="Winged helix' DNA-binding domain"/>
    <property type="match status" value="1"/>
</dbReference>
<evidence type="ECO:0000256" key="1">
    <source>
        <dbReference type="ARBA" id="ARBA00004123"/>
    </source>
</evidence>
<gene>
    <name evidence="8" type="ORF">SEMRO_224_G091520.1</name>
</gene>
<evidence type="ECO:0000259" key="7">
    <source>
        <dbReference type="SMART" id="SM00415"/>
    </source>
</evidence>
<comment type="subcellular location">
    <subcellularLocation>
        <location evidence="1">Nucleus</location>
    </subcellularLocation>
</comment>
<evidence type="ECO:0000256" key="4">
    <source>
        <dbReference type="RuleBase" id="RU004020"/>
    </source>
</evidence>
<feature type="region of interest" description="Disordered" evidence="6">
    <location>
        <begin position="119"/>
        <end position="164"/>
    </location>
</feature>
<feature type="domain" description="HSF-type DNA-binding" evidence="7">
    <location>
        <begin position="324"/>
        <end position="422"/>
    </location>
</feature>
<feature type="compositionally biased region" description="Polar residues" evidence="6">
    <location>
        <begin position="318"/>
        <end position="327"/>
    </location>
</feature>
<dbReference type="InterPro" id="IPR036388">
    <property type="entry name" value="WH-like_DNA-bd_sf"/>
</dbReference>
<proteinExistence type="inferred from homology"/>
<keyword evidence="5" id="KW-0175">Coiled coil</keyword>
<dbReference type="InterPro" id="IPR000232">
    <property type="entry name" value="HSF_DNA-bd"/>
</dbReference>
<dbReference type="Pfam" id="PF00447">
    <property type="entry name" value="HSF_DNA-bind"/>
    <property type="match status" value="1"/>
</dbReference>
<protein>
    <submittedName>
        <fullName evidence="8">HSF-type DNA-binding</fullName>
    </submittedName>
</protein>
<evidence type="ECO:0000256" key="5">
    <source>
        <dbReference type="SAM" id="Coils"/>
    </source>
</evidence>
<feature type="region of interest" description="Disordered" evidence="6">
    <location>
        <begin position="250"/>
        <end position="328"/>
    </location>
</feature>
<feature type="compositionally biased region" description="Basic residues" evidence="6">
    <location>
        <begin position="123"/>
        <end position="132"/>
    </location>
</feature>
<name>A0A9N8DR67_9STRA</name>
<dbReference type="Proteomes" id="UP001153069">
    <property type="component" value="Unassembled WGS sequence"/>
</dbReference>
<dbReference type="GO" id="GO:0003700">
    <property type="term" value="F:DNA-binding transcription factor activity"/>
    <property type="evidence" value="ECO:0007669"/>
    <property type="project" value="InterPro"/>
</dbReference>
<comment type="similarity">
    <text evidence="4">Belongs to the HSF family.</text>
</comment>
<feature type="compositionally biased region" description="Basic and acidic residues" evidence="6">
    <location>
        <begin position="154"/>
        <end position="163"/>
    </location>
</feature>
<feature type="coiled-coil region" evidence="5">
    <location>
        <begin position="579"/>
        <end position="606"/>
    </location>
</feature>
<keyword evidence="2 8" id="KW-0238">DNA-binding</keyword>
<evidence type="ECO:0000313" key="9">
    <source>
        <dbReference type="Proteomes" id="UP001153069"/>
    </source>
</evidence>
<dbReference type="EMBL" id="CAICTM010000223">
    <property type="protein sequence ID" value="CAB9505231.1"/>
    <property type="molecule type" value="Genomic_DNA"/>
</dbReference>
<dbReference type="PANTHER" id="PTHR10015:SF206">
    <property type="entry name" value="HSF-TYPE DNA-BINDING DOMAIN-CONTAINING PROTEIN"/>
    <property type="match status" value="1"/>
</dbReference>
<dbReference type="SMART" id="SM00415">
    <property type="entry name" value="HSF"/>
    <property type="match status" value="1"/>
</dbReference>
<evidence type="ECO:0000256" key="2">
    <source>
        <dbReference type="ARBA" id="ARBA00023125"/>
    </source>
</evidence>
<dbReference type="OrthoDB" id="49536at2759"/>
<comment type="caution">
    <text evidence="8">The sequence shown here is derived from an EMBL/GenBank/DDBJ whole genome shotgun (WGS) entry which is preliminary data.</text>
</comment>
<dbReference type="InterPro" id="IPR036390">
    <property type="entry name" value="WH_DNA-bd_sf"/>
</dbReference>